<evidence type="ECO:0000313" key="1">
    <source>
        <dbReference type="EMBL" id="GBN26099.1"/>
    </source>
</evidence>
<dbReference type="Proteomes" id="UP000499080">
    <property type="component" value="Unassembled WGS sequence"/>
</dbReference>
<dbReference type="EMBL" id="BGPR01007336">
    <property type="protein sequence ID" value="GBN26099.1"/>
    <property type="molecule type" value="Genomic_DNA"/>
</dbReference>
<gene>
    <name evidence="1" type="ORF">AVEN_250824_1</name>
</gene>
<evidence type="ECO:0000313" key="2">
    <source>
        <dbReference type="Proteomes" id="UP000499080"/>
    </source>
</evidence>
<name>A0A4Y2MHP9_ARAVE</name>
<accession>A0A4Y2MHP9</accession>
<reference evidence="1 2" key="1">
    <citation type="journal article" date="2019" name="Sci. Rep.">
        <title>Orb-weaving spider Araneus ventricosus genome elucidates the spidroin gene catalogue.</title>
        <authorList>
            <person name="Kono N."/>
            <person name="Nakamura H."/>
            <person name="Ohtoshi R."/>
            <person name="Moran D.A.P."/>
            <person name="Shinohara A."/>
            <person name="Yoshida Y."/>
            <person name="Fujiwara M."/>
            <person name="Mori M."/>
            <person name="Tomita M."/>
            <person name="Arakawa K."/>
        </authorList>
    </citation>
    <scope>NUCLEOTIDE SEQUENCE [LARGE SCALE GENOMIC DNA]</scope>
</reference>
<organism evidence="1 2">
    <name type="scientific">Araneus ventricosus</name>
    <name type="common">Orbweaver spider</name>
    <name type="synonym">Epeira ventricosa</name>
    <dbReference type="NCBI Taxonomy" id="182803"/>
    <lineage>
        <taxon>Eukaryota</taxon>
        <taxon>Metazoa</taxon>
        <taxon>Ecdysozoa</taxon>
        <taxon>Arthropoda</taxon>
        <taxon>Chelicerata</taxon>
        <taxon>Arachnida</taxon>
        <taxon>Araneae</taxon>
        <taxon>Araneomorphae</taxon>
        <taxon>Entelegynae</taxon>
        <taxon>Araneoidea</taxon>
        <taxon>Araneidae</taxon>
        <taxon>Araneus</taxon>
    </lineage>
</organism>
<comment type="caution">
    <text evidence="1">The sequence shown here is derived from an EMBL/GenBank/DDBJ whole genome shotgun (WGS) entry which is preliminary data.</text>
</comment>
<proteinExistence type="predicted"/>
<protein>
    <submittedName>
        <fullName evidence="1">Uncharacterized protein</fullName>
    </submittedName>
</protein>
<sequence length="115" mass="13271">MRFNAIGGFLGFLQEKLMNGPVPQECPPGIHPNSIRRSYVKRLPLVTPPWAFCLIERNPTCMLEKVRLEPPPYNKQDERNLICGLDTRIADPHQILDSVNQGYIRKLRQEHSCTF</sequence>
<dbReference type="AlphaFoldDB" id="A0A4Y2MHP9"/>
<keyword evidence="2" id="KW-1185">Reference proteome</keyword>